<dbReference type="AlphaFoldDB" id="A0A9D1J4Y4"/>
<comment type="caution">
    <text evidence="4">The sequence shown here is derived from an EMBL/GenBank/DDBJ whole genome shotgun (WGS) entry which is preliminary data.</text>
</comment>
<accession>A0A9D1J4Y4</accession>
<evidence type="ECO:0000313" key="5">
    <source>
        <dbReference type="Proteomes" id="UP000824241"/>
    </source>
</evidence>
<feature type="transmembrane region" description="Helical" evidence="2">
    <location>
        <begin position="40"/>
        <end position="61"/>
    </location>
</feature>
<evidence type="ECO:0000313" key="4">
    <source>
        <dbReference type="EMBL" id="HIR60925.1"/>
    </source>
</evidence>
<organism evidence="4 5">
    <name type="scientific">Candidatus Faecivivens stercoravium</name>
    <dbReference type="NCBI Taxonomy" id="2840803"/>
    <lineage>
        <taxon>Bacteria</taxon>
        <taxon>Bacillati</taxon>
        <taxon>Bacillota</taxon>
        <taxon>Clostridia</taxon>
        <taxon>Eubacteriales</taxon>
        <taxon>Oscillospiraceae</taxon>
        <taxon>Oscillospiraceae incertae sedis</taxon>
        <taxon>Candidatus Faecivivens</taxon>
    </lineage>
</organism>
<dbReference type="InterPro" id="IPR036866">
    <property type="entry name" value="RibonucZ/Hydroxyglut_hydro"/>
</dbReference>
<evidence type="ECO:0000259" key="3">
    <source>
        <dbReference type="SMART" id="SM00849"/>
    </source>
</evidence>
<evidence type="ECO:0000256" key="1">
    <source>
        <dbReference type="SAM" id="MobiDB-lite"/>
    </source>
</evidence>
<proteinExistence type="predicted"/>
<sequence length="367" mass="38701">MAQKRKKTSFAARSGGKTTPLSGKKKSGGKSVPARRKKGLNWPVIVAAGVLLATYAIVVLFNGFHWPGWQEGWDDLKDSARTLLQAVQSAFGQLEADTPDGLVLDPPAGGEVRVHFIDVGQGDCILIEGSGESVLIDAGENDQGDEVLGYLSAAGIEDIDLAVGTHPHSDHIGGMDTVLEGITVGRLMLSDVPDSIVPTTRTYLDLLDAAEETGTEMFYGYPGDQVSICGGTLTVLGPVEDYDDLNDESLVIRFDYGESSFLFTGDEESGAEEDLLASGADIGADVLKVGHHGSDTSSSEEFLRAVGPEIAVIECGEGNDYGHPHLEVLERLEAVSAAVYRTDLDGSVVVTADGSGNYDVSTAEGRP</sequence>
<protein>
    <submittedName>
        <fullName evidence="4">MBL fold metallo-hydrolase</fullName>
    </submittedName>
</protein>
<dbReference type="SMART" id="SM00849">
    <property type="entry name" value="Lactamase_B"/>
    <property type="match status" value="1"/>
</dbReference>
<feature type="compositionally biased region" description="Basic residues" evidence="1">
    <location>
        <begin position="23"/>
        <end position="34"/>
    </location>
</feature>
<gene>
    <name evidence="4" type="ORF">IAB37_05050</name>
</gene>
<dbReference type="Proteomes" id="UP000824241">
    <property type="component" value="Unassembled WGS sequence"/>
</dbReference>
<dbReference type="Gene3D" id="3.60.15.10">
    <property type="entry name" value="Ribonuclease Z/Hydroxyacylglutathione hydrolase-like"/>
    <property type="match status" value="1"/>
</dbReference>
<keyword evidence="2" id="KW-0812">Transmembrane</keyword>
<reference evidence="4" key="1">
    <citation type="submission" date="2020-10" db="EMBL/GenBank/DDBJ databases">
        <authorList>
            <person name="Gilroy R."/>
        </authorList>
    </citation>
    <scope>NUCLEOTIDE SEQUENCE</scope>
    <source>
        <strain evidence="4">CHK189-12415</strain>
    </source>
</reference>
<name>A0A9D1J4Y4_9FIRM</name>
<reference evidence="4" key="2">
    <citation type="journal article" date="2021" name="PeerJ">
        <title>Extensive microbial diversity within the chicken gut microbiome revealed by metagenomics and culture.</title>
        <authorList>
            <person name="Gilroy R."/>
            <person name="Ravi A."/>
            <person name="Getino M."/>
            <person name="Pursley I."/>
            <person name="Horton D.L."/>
            <person name="Alikhan N.F."/>
            <person name="Baker D."/>
            <person name="Gharbi K."/>
            <person name="Hall N."/>
            <person name="Watson M."/>
            <person name="Adriaenssens E.M."/>
            <person name="Foster-Nyarko E."/>
            <person name="Jarju S."/>
            <person name="Secka A."/>
            <person name="Antonio M."/>
            <person name="Oren A."/>
            <person name="Chaudhuri R.R."/>
            <person name="La Ragione R."/>
            <person name="Hildebrand F."/>
            <person name="Pallen M.J."/>
        </authorList>
    </citation>
    <scope>NUCLEOTIDE SEQUENCE</scope>
    <source>
        <strain evidence="4">CHK189-12415</strain>
    </source>
</reference>
<dbReference type="InterPro" id="IPR035681">
    <property type="entry name" value="ComA-like_MBL"/>
</dbReference>
<keyword evidence="2" id="KW-1133">Transmembrane helix</keyword>
<evidence type="ECO:0000256" key="2">
    <source>
        <dbReference type="SAM" id="Phobius"/>
    </source>
</evidence>
<dbReference type="Pfam" id="PF00753">
    <property type="entry name" value="Lactamase_B"/>
    <property type="match status" value="1"/>
</dbReference>
<keyword evidence="2" id="KW-0472">Membrane</keyword>
<feature type="domain" description="Metallo-beta-lactamase" evidence="3">
    <location>
        <begin position="121"/>
        <end position="317"/>
    </location>
</feature>
<dbReference type="PANTHER" id="PTHR30619:SF7">
    <property type="entry name" value="BETA-LACTAMASE DOMAIN PROTEIN"/>
    <property type="match status" value="1"/>
</dbReference>
<dbReference type="PANTHER" id="PTHR30619">
    <property type="entry name" value="DNA INTERNALIZATION/COMPETENCE PROTEIN COMEC/REC2"/>
    <property type="match status" value="1"/>
</dbReference>
<dbReference type="EMBL" id="DVHA01000165">
    <property type="protein sequence ID" value="HIR60925.1"/>
    <property type="molecule type" value="Genomic_DNA"/>
</dbReference>
<dbReference type="SUPFAM" id="SSF56281">
    <property type="entry name" value="Metallo-hydrolase/oxidoreductase"/>
    <property type="match status" value="1"/>
</dbReference>
<dbReference type="InterPro" id="IPR052159">
    <property type="entry name" value="Competence_DNA_uptake"/>
</dbReference>
<feature type="region of interest" description="Disordered" evidence="1">
    <location>
        <begin position="1"/>
        <end position="34"/>
    </location>
</feature>
<dbReference type="CDD" id="cd07731">
    <property type="entry name" value="ComA-like_MBL-fold"/>
    <property type="match status" value="1"/>
</dbReference>
<dbReference type="InterPro" id="IPR001279">
    <property type="entry name" value="Metallo-B-lactamas"/>
</dbReference>